<dbReference type="EMBL" id="BMDZ01000088">
    <property type="protein sequence ID" value="GGB59727.1"/>
    <property type="molecule type" value="Genomic_DNA"/>
</dbReference>
<organism evidence="1 2">
    <name type="scientific">Tistrella bauzanensis</name>
    <dbReference type="NCBI Taxonomy" id="657419"/>
    <lineage>
        <taxon>Bacteria</taxon>
        <taxon>Pseudomonadati</taxon>
        <taxon>Pseudomonadota</taxon>
        <taxon>Alphaproteobacteria</taxon>
        <taxon>Geminicoccales</taxon>
        <taxon>Geminicoccaceae</taxon>
        <taxon>Tistrella</taxon>
    </lineage>
</organism>
<protein>
    <recommendedName>
        <fullName evidence="3">Methyltransferase</fullName>
    </recommendedName>
</protein>
<comment type="caution">
    <text evidence="1">The sequence shown here is derived from an EMBL/GenBank/DDBJ whole genome shotgun (WGS) entry which is preliminary data.</text>
</comment>
<dbReference type="InterPro" id="IPR029063">
    <property type="entry name" value="SAM-dependent_MTases_sf"/>
</dbReference>
<evidence type="ECO:0000313" key="1">
    <source>
        <dbReference type="EMBL" id="GGB59727.1"/>
    </source>
</evidence>
<gene>
    <name evidence="1" type="ORF">GCM10011505_45600</name>
</gene>
<accession>A0ABQ1J4Q7</accession>
<keyword evidence="2" id="KW-1185">Reference proteome</keyword>
<name>A0ABQ1J4Q7_9PROT</name>
<dbReference type="SUPFAM" id="SSF53335">
    <property type="entry name" value="S-adenosyl-L-methionine-dependent methyltransferases"/>
    <property type="match status" value="1"/>
</dbReference>
<evidence type="ECO:0000313" key="2">
    <source>
        <dbReference type="Proteomes" id="UP000603352"/>
    </source>
</evidence>
<sequence length="231" mass="24453">MLAVAAIIDQATAILAGGGLLDGRAPRFDPAGYRHATLAVEQRFQVPETTISPVMRRFLWQLARISRPTRIYGAGTYAGFGFAFLVAGRATVDDEFQAWGVDCDAAATALARRNADHAAAAGATAFRTGGPLELRAADAVADLATDNQPIDLLFIDVDHPQTRKALYADVLRAARHRLQPGALILAHDPLVPGFAGDFQRYDAAIVADPALLGPVVLPLDSCGLSIARVVS</sequence>
<dbReference type="Pfam" id="PF13578">
    <property type="entry name" value="Methyltransf_24"/>
    <property type="match status" value="1"/>
</dbReference>
<dbReference type="Gene3D" id="3.40.50.150">
    <property type="entry name" value="Vaccinia Virus protein VP39"/>
    <property type="match status" value="1"/>
</dbReference>
<proteinExistence type="predicted"/>
<reference evidence="2" key="1">
    <citation type="journal article" date="2019" name="Int. J. Syst. Evol. Microbiol.">
        <title>The Global Catalogue of Microorganisms (GCM) 10K type strain sequencing project: providing services to taxonomists for standard genome sequencing and annotation.</title>
        <authorList>
            <consortium name="The Broad Institute Genomics Platform"/>
            <consortium name="The Broad Institute Genome Sequencing Center for Infectious Disease"/>
            <person name="Wu L."/>
            <person name="Ma J."/>
        </authorList>
    </citation>
    <scope>NUCLEOTIDE SEQUENCE [LARGE SCALE GENOMIC DNA]</scope>
    <source>
        <strain evidence="2">CGMCC 1.10188</strain>
    </source>
</reference>
<dbReference type="Proteomes" id="UP000603352">
    <property type="component" value="Unassembled WGS sequence"/>
</dbReference>
<evidence type="ECO:0008006" key="3">
    <source>
        <dbReference type="Google" id="ProtNLM"/>
    </source>
</evidence>